<sequence>MAPLATRQSHSLVPGIPRPPKRPPSTPVKVHKEIDPMVFFELFAGTVGIFIIAVLFWKLGGFIRRFNRNKVLRAGKNSHTRYARTWYGWVTRPTHERNKKVIHDFFAQIRNSMTWRSTRDDYSWIWWDPGNVEKQKHCREQRGFRWLPDYFKSYDDSPTADEIWNSCSHLKCHGALEDSVSISQPVPAPSSMRRPQAQEEIPGLTLPRQSTLIKNSPVITCSILEELLRDPLQPNDGNYDHKPWFNFCKNAERPAARAPVLFHKVRSLPYRQKRSYQIRGSIPWSHGKGSQNVPYQFQSVVKRDEFQYELPEPSGSMHTKEPKPLHRHADHRRYRGWSARMQMGRKEAVFGNIGDSSGPPGTPKTECLISYVSDPSCSIRNHLKQPRNSTEGSLHVSEDFTSFTSRLRVDNQFVFSNERRTYTKIIQWNSAPARSHVQGTGTNSKARPALSDEWRFMCDPKHPALSLRQGKRPELNAARCSADQTQLQTGDAVDKLNDWEIRMMERLDRKLLWLFNEFTPGKKPYHFALLANHWLNRETWFVYDPVSRVSTDARRMWGDPRCNVPYPQPIFSPRPKYPVSKRKRAQTPRIDSWRAAVNKQRKVSGIRDAIRTITLYDESAEEPPDGHIDPGCWALPKPPQGFEVSTAQKNAWYEGGAGWQEKLDDWQQVHRGYLLHKAFHEGRVNRGKVKEVAAQVNKCCRTASEKLILTSDLGKRIASNLLVS</sequence>
<dbReference type="VEuPathDB" id="FungiDB:PDIP_78560"/>
<evidence type="ECO:0000256" key="2">
    <source>
        <dbReference type="SAM" id="Phobius"/>
    </source>
</evidence>
<proteinExistence type="predicted"/>
<keyword evidence="2" id="KW-1133">Transmembrane helix</keyword>
<dbReference type="EMBL" id="AKCU01000476">
    <property type="protein sequence ID" value="EKV06595.1"/>
    <property type="molecule type" value="Genomic_DNA"/>
</dbReference>
<feature type="region of interest" description="Disordered" evidence="1">
    <location>
        <begin position="1"/>
        <end position="28"/>
    </location>
</feature>
<keyword evidence="2" id="KW-0812">Transmembrane</keyword>
<reference evidence="4" key="1">
    <citation type="journal article" date="2012" name="BMC Genomics">
        <title>Genome sequence of the necrotrophic fungus Penicillium digitatum, the main postharvest pathogen of citrus.</title>
        <authorList>
            <person name="Marcet-Houben M."/>
            <person name="Ballester A.-R."/>
            <person name="de la Fuente B."/>
            <person name="Harries E."/>
            <person name="Marcos J.F."/>
            <person name="Gonzalez-Candelas L."/>
            <person name="Gabaldon T."/>
        </authorList>
    </citation>
    <scope>NUCLEOTIDE SEQUENCE [LARGE SCALE GENOMIC DNA]</scope>
    <source>
        <strain evidence="4">Pd1 / CECT 20795</strain>
    </source>
</reference>
<feature type="compositionally biased region" description="Pro residues" evidence="1">
    <location>
        <begin position="16"/>
        <end position="26"/>
    </location>
</feature>
<name>K9FAZ4_PEND1</name>
<protein>
    <submittedName>
        <fullName evidence="3">Uncharacterized protein</fullName>
    </submittedName>
</protein>
<dbReference type="AlphaFoldDB" id="K9FAZ4"/>
<keyword evidence="2" id="KW-0472">Membrane</keyword>
<dbReference type="HOGENOM" id="CLU_018625_1_0_1"/>
<evidence type="ECO:0000313" key="3">
    <source>
        <dbReference type="EMBL" id="EKV06595.1"/>
    </source>
</evidence>
<evidence type="ECO:0000313" key="4">
    <source>
        <dbReference type="Proteomes" id="UP000009886"/>
    </source>
</evidence>
<organism evidence="3 4">
    <name type="scientific">Penicillium digitatum (strain Pd1 / CECT 20795)</name>
    <name type="common">Green mold</name>
    <dbReference type="NCBI Taxonomy" id="1170230"/>
    <lineage>
        <taxon>Eukaryota</taxon>
        <taxon>Fungi</taxon>
        <taxon>Dikarya</taxon>
        <taxon>Ascomycota</taxon>
        <taxon>Pezizomycotina</taxon>
        <taxon>Eurotiomycetes</taxon>
        <taxon>Eurotiomycetidae</taxon>
        <taxon>Eurotiales</taxon>
        <taxon>Aspergillaceae</taxon>
        <taxon>Penicillium</taxon>
    </lineage>
</organism>
<gene>
    <name evidence="3" type="ORF">PDIP_78560</name>
</gene>
<dbReference type="Proteomes" id="UP000009886">
    <property type="component" value="Unassembled WGS sequence"/>
</dbReference>
<evidence type="ECO:0000256" key="1">
    <source>
        <dbReference type="SAM" id="MobiDB-lite"/>
    </source>
</evidence>
<dbReference type="OrthoDB" id="5346728at2759"/>
<feature type="compositionally biased region" description="Polar residues" evidence="1">
    <location>
        <begin position="1"/>
        <end position="11"/>
    </location>
</feature>
<accession>K9FAZ4</accession>
<feature type="transmembrane region" description="Helical" evidence="2">
    <location>
        <begin position="37"/>
        <end position="60"/>
    </location>
</feature>
<comment type="caution">
    <text evidence="3">The sequence shown here is derived from an EMBL/GenBank/DDBJ whole genome shotgun (WGS) entry which is preliminary data.</text>
</comment>
<dbReference type="KEGG" id="pdp:PDIP_78560"/>